<sequence length="529" mass="61220">MEIQKMGHAAKSCHEKLEVLREQWESCDGEWSKSQIYLSLKKTQAERKRGQRRWMTRRDLIIKYDSITIADRIIANKMNNEETRANQTKAHPDDPDNEELRLYLVWDMETETTEEDMVLDQLFQAAAEENDHDEHSNARPRKKEKNKKRKASSSTAESEDCESSDSSSPKKKGKKGKKSNKGKKKGKKGSNKKETKEEKEKRLSKEREAFKKEEEKEKEKMKRAVIAKANKDAGDSIRSVDAQRLGSYAENNESRNFWKALRIPVETVEISLPIRISEKENEIQKWPLLDVHSVVDYLWNTVGLRIPMCHVQEYWRHARDHGVPWALEHEASEQHIPLGLYGDSAKISTTFNSDKVVGVFFNFPLWRPHSIRASRYLLFAIEESKLWGPRTLAAVFARITWSVNLLFEGRRPSMDPQGRRLPDPGRYDGMICCDRSVFAVTEIRGDQLWQKQTFRWSASWIWTSAKVCHACDARAQGEGATNCLYWDFDAWLPYEFNNTQFLARRMPSRFLCCLVCTSSSQGAASTRGS</sequence>
<reference evidence="2" key="1">
    <citation type="submission" date="2021-02" db="EMBL/GenBank/DDBJ databases">
        <authorList>
            <person name="Dougan E. K."/>
            <person name="Rhodes N."/>
            <person name="Thang M."/>
            <person name="Chan C."/>
        </authorList>
    </citation>
    <scope>NUCLEOTIDE SEQUENCE</scope>
</reference>
<feature type="compositionally biased region" description="Basic residues" evidence="1">
    <location>
        <begin position="169"/>
        <end position="190"/>
    </location>
</feature>
<gene>
    <name evidence="2" type="ORF">SPIL2461_LOCUS551</name>
</gene>
<feature type="region of interest" description="Disordered" evidence="1">
    <location>
        <begin position="128"/>
        <end position="219"/>
    </location>
</feature>
<evidence type="ECO:0000313" key="2">
    <source>
        <dbReference type="EMBL" id="CAE7162054.1"/>
    </source>
</evidence>
<evidence type="ECO:0000313" key="3">
    <source>
        <dbReference type="Proteomes" id="UP000649617"/>
    </source>
</evidence>
<keyword evidence="3" id="KW-1185">Reference proteome</keyword>
<feature type="compositionally biased region" description="Basic residues" evidence="1">
    <location>
        <begin position="138"/>
        <end position="151"/>
    </location>
</feature>
<comment type="caution">
    <text evidence="2">The sequence shown here is derived from an EMBL/GenBank/DDBJ whole genome shotgun (WGS) entry which is preliminary data.</text>
</comment>
<dbReference type="OrthoDB" id="432538at2759"/>
<feature type="compositionally biased region" description="Basic and acidic residues" evidence="1">
    <location>
        <begin position="191"/>
        <end position="219"/>
    </location>
</feature>
<dbReference type="Proteomes" id="UP000649617">
    <property type="component" value="Unassembled WGS sequence"/>
</dbReference>
<dbReference type="EMBL" id="CAJNIZ010000442">
    <property type="protein sequence ID" value="CAE7162054.1"/>
    <property type="molecule type" value="Genomic_DNA"/>
</dbReference>
<evidence type="ECO:0000256" key="1">
    <source>
        <dbReference type="SAM" id="MobiDB-lite"/>
    </source>
</evidence>
<protein>
    <submittedName>
        <fullName evidence="2">Uncharacterized protein</fullName>
    </submittedName>
</protein>
<name>A0A812IVQ8_SYMPI</name>
<proteinExistence type="predicted"/>
<organism evidence="2 3">
    <name type="scientific">Symbiodinium pilosum</name>
    <name type="common">Dinoflagellate</name>
    <dbReference type="NCBI Taxonomy" id="2952"/>
    <lineage>
        <taxon>Eukaryota</taxon>
        <taxon>Sar</taxon>
        <taxon>Alveolata</taxon>
        <taxon>Dinophyceae</taxon>
        <taxon>Suessiales</taxon>
        <taxon>Symbiodiniaceae</taxon>
        <taxon>Symbiodinium</taxon>
    </lineage>
</organism>
<accession>A0A812IVQ8</accession>
<dbReference type="AlphaFoldDB" id="A0A812IVQ8"/>